<name>A0AAW5INA0_9BACT</name>
<accession>A0AAW5INA0</accession>
<evidence type="ECO:0000313" key="1">
    <source>
        <dbReference type="EMBL" id="MCP9598482.1"/>
    </source>
</evidence>
<dbReference type="Proteomes" id="UP001204486">
    <property type="component" value="Unassembled WGS sequence"/>
</dbReference>
<dbReference type="EMBL" id="JANDWN010000001">
    <property type="protein sequence ID" value="MCP9598482.1"/>
    <property type="molecule type" value="Genomic_DNA"/>
</dbReference>
<protein>
    <submittedName>
        <fullName evidence="1">Uncharacterized protein</fullName>
    </submittedName>
</protein>
<comment type="caution">
    <text evidence="1">The sequence shown here is derived from an EMBL/GenBank/DDBJ whole genome shotgun (WGS) entry which is preliminary data.</text>
</comment>
<reference evidence="1" key="1">
    <citation type="submission" date="2022-07" db="EMBL/GenBank/DDBJ databases">
        <title>Prevotella copri.</title>
        <authorList>
            <person name="Yang C."/>
        </authorList>
    </citation>
    <scope>NUCLEOTIDE SEQUENCE</scope>
    <source>
        <strain evidence="1">HF1476</strain>
    </source>
</reference>
<dbReference type="AlphaFoldDB" id="A0AAW5INA0"/>
<proteinExistence type="predicted"/>
<gene>
    <name evidence="1" type="ORF">NNC55_00685</name>
</gene>
<sequence length="51" mass="5924">MLKNLLARRDDVLWLNGDEQDVRNLFENVSSTMLKTIIGKKSVVVIDERIH</sequence>
<evidence type="ECO:0000313" key="2">
    <source>
        <dbReference type="Proteomes" id="UP001204486"/>
    </source>
</evidence>
<organism evidence="1 2">
    <name type="scientific">Segatella copri</name>
    <dbReference type="NCBI Taxonomy" id="165179"/>
    <lineage>
        <taxon>Bacteria</taxon>
        <taxon>Pseudomonadati</taxon>
        <taxon>Bacteroidota</taxon>
        <taxon>Bacteroidia</taxon>
        <taxon>Bacteroidales</taxon>
        <taxon>Prevotellaceae</taxon>
        <taxon>Segatella</taxon>
    </lineage>
</organism>